<keyword evidence="3" id="KW-1185">Reference proteome</keyword>
<feature type="compositionally biased region" description="Polar residues" evidence="1">
    <location>
        <begin position="59"/>
        <end position="68"/>
    </location>
</feature>
<dbReference type="EMBL" id="OZ035844">
    <property type="protein sequence ID" value="CAL1598358.1"/>
    <property type="molecule type" value="Genomic_DNA"/>
</dbReference>
<organism evidence="2 3">
    <name type="scientific">Knipowitschia caucasica</name>
    <name type="common">Caucasian dwarf goby</name>
    <name type="synonym">Pomatoschistus caucasicus</name>
    <dbReference type="NCBI Taxonomy" id="637954"/>
    <lineage>
        <taxon>Eukaryota</taxon>
        <taxon>Metazoa</taxon>
        <taxon>Chordata</taxon>
        <taxon>Craniata</taxon>
        <taxon>Vertebrata</taxon>
        <taxon>Euteleostomi</taxon>
        <taxon>Actinopterygii</taxon>
        <taxon>Neopterygii</taxon>
        <taxon>Teleostei</taxon>
        <taxon>Neoteleostei</taxon>
        <taxon>Acanthomorphata</taxon>
        <taxon>Gobiaria</taxon>
        <taxon>Gobiiformes</taxon>
        <taxon>Gobioidei</taxon>
        <taxon>Gobiidae</taxon>
        <taxon>Gobiinae</taxon>
        <taxon>Knipowitschia</taxon>
    </lineage>
</organism>
<feature type="compositionally biased region" description="Polar residues" evidence="1">
    <location>
        <begin position="76"/>
        <end position="101"/>
    </location>
</feature>
<dbReference type="Proteomes" id="UP001497482">
    <property type="component" value="Chromosome 22"/>
</dbReference>
<name>A0AAV2LB81_KNICA</name>
<evidence type="ECO:0000313" key="3">
    <source>
        <dbReference type="Proteomes" id="UP001497482"/>
    </source>
</evidence>
<proteinExistence type="predicted"/>
<dbReference type="AlphaFoldDB" id="A0AAV2LB81"/>
<evidence type="ECO:0008006" key="4">
    <source>
        <dbReference type="Google" id="ProtNLM"/>
    </source>
</evidence>
<reference evidence="2 3" key="1">
    <citation type="submission" date="2024-04" db="EMBL/GenBank/DDBJ databases">
        <authorList>
            <person name="Waldvogel A.-M."/>
            <person name="Schoenle A."/>
        </authorList>
    </citation>
    <scope>NUCLEOTIDE SEQUENCE [LARGE SCALE GENOMIC DNA]</scope>
</reference>
<evidence type="ECO:0000256" key="1">
    <source>
        <dbReference type="SAM" id="MobiDB-lite"/>
    </source>
</evidence>
<feature type="region of interest" description="Disordered" evidence="1">
    <location>
        <begin position="33"/>
        <end position="108"/>
    </location>
</feature>
<sequence>MLLLCCGRSRAAEQTGLLLPLSAQSGSCFVWTGSDEPNRLNSTNNQPGPERHHEKRTVNGHTISTQPSARLPRTCALTTAPHQPVVSSITAIPDDQNTSPSRAERGSS</sequence>
<evidence type="ECO:0000313" key="2">
    <source>
        <dbReference type="EMBL" id="CAL1598358.1"/>
    </source>
</evidence>
<protein>
    <recommendedName>
        <fullName evidence="4">Secreted protein</fullName>
    </recommendedName>
</protein>
<accession>A0AAV2LB81</accession>
<gene>
    <name evidence="2" type="ORF">KC01_LOCUS26758</name>
</gene>